<feature type="signal peptide" evidence="1">
    <location>
        <begin position="1"/>
        <end position="21"/>
    </location>
</feature>
<evidence type="ECO:0000313" key="3">
    <source>
        <dbReference type="Proteomes" id="UP001270362"/>
    </source>
</evidence>
<proteinExistence type="predicted"/>
<comment type="caution">
    <text evidence="2">The sequence shown here is derived from an EMBL/GenBank/DDBJ whole genome shotgun (WGS) entry which is preliminary data.</text>
</comment>
<evidence type="ECO:0000313" key="2">
    <source>
        <dbReference type="EMBL" id="KAK3692700.1"/>
    </source>
</evidence>
<dbReference type="Proteomes" id="UP001270362">
    <property type="component" value="Unassembled WGS sequence"/>
</dbReference>
<feature type="chain" id="PRO_5042221353" description="Secreted protein" evidence="1">
    <location>
        <begin position="22"/>
        <end position="87"/>
    </location>
</feature>
<dbReference type="AlphaFoldDB" id="A0AAE0XG90"/>
<protein>
    <recommendedName>
        <fullName evidence="4">Secreted protein</fullName>
    </recommendedName>
</protein>
<keyword evidence="1" id="KW-0732">Signal</keyword>
<sequence>MVVYLTGAICLLTSFHSRVSALTLVTSQSIPCHHFRARLVLYNLIGACHTNCINHPSYIVGSMLVVLQRAPIFSPCQQRHQLNTRGW</sequence>
<accession>A0AAE0XG90</accession>
<gene>
    <name evidence="2" type="ORF">B0T22DRAFT_447916</name>
</gene>
<organism evidence="2 3">
    <name type="scientific">Podospora appendiculata</name>
    <dbReference type="NCBI Taxonomy" id="314037"/>
    <lineage>
        <taxon>Eukaryota</taxon>
        <taxon>Fungi</taxon>
        <taxon>Dikarya</taxon>
        <taxon>Ascomycota</taxon>
        <taxon>Pezizomycotina</taxon>
        <taxon>Sordariomycetes</taxon>
        <taxon>Sordariomycetidae</taxon>
        <taxon>Sordariales</taxon>
        <taxon>Podosporaceae</taxon>
        <taxon>Podospora</taxon>
    </lineage>
</organism>
<dbReference type="EMBL" id="JAULSO010000001">
    <property type="protein sequence ID" value="KAK3692700.1"/>
    <property type="molecule type" value="Genomic_DNA"/>
</dbReference>
<keyword evidence="3" id="KW-1185">Reference proteome</keyword>
<evidence type="ECO:0000256" key="1">
    <source>
        <dbReference type="SAM" id="SignalP"/>
    </source>
</evidence>
<name>A0AAE0XG90_9PEZI</name>
<reference evidence="2" key="2">
    <citation type="submission" date="2023-06" db="EMBL/GenBank/DDBJ databases">
        <authorList>
            <consortium name="Lawrence Berkeley National Laboratory"/>
            <person name="Haridas S."/>
            <person name="Hensen N."/>
            <person name="Bonometti L."/>
            <person name="Westerberg I."/>
            <person name="Brannstrom I.O."/>
            <person name="Guillou S."/>
            <person name="Cros-Aarteil S."/>
            <person name="Calhoun S."/>
            <person name="Kuo A."/>
            <person name="Mondo S."/>
            <person name="Pangilinan J."/>
            <person name="Riley R."/>
            <person name="Labutti K."/>
            <person name="Andreopoulos B."/>
            <person name="Lipzen A."/>
            <person name="Chen C."/>
            <person name="Yanf M."/>
            <person name="Daum C."/>
            <person name="Ng V."/>
            <person name="Clum A."/>
            <person name="Steindorff A."/>
            <person name="Ohm R."/>
            <person name="Martin F."/>
            <person name="Silar P."/>
            <person name="Natvig D."/>
            <person name="Lalanne C."/>
            <person name="Gautier V."/>
            <person name="Ament-Velasquez S.L."/>
            <person name="Kruys A."/>
            <person name="Hutchinson M.I."/>
            <person name="Powell A.J."/>
            <person name="Barry K."/>
            <person name="Miller A.N."/>
            <person name="Grigoriev I.V."/>
            <person name="Debuchy R."/>
            <person name="Gladieux P."/>
            <person name="Thoren M.H."/>
            <person name="Johannesson H."/>
        </authorList>
    </citation>
    <scope>NUCLEOTIDE SEQUENCE</scope>
    <source>
        <strain evidence="2">CBS 314.62</strain>
    </source>
</reference>
<reference evidence="2" key="1">
    <citation type="journal article" date="2023" name="Mol. Phylogenet. Evol.">
        <title>Genome-scale phylogeny and comparative genomics of the fungal order Sordariales.</title>
        <authorList>
            <person name="Hensen N."/>
            <person name="Bonometti L."/>
            <person name="Westerberg I."/>
            <person name="Brannstrom I.O."/>
            <person name="Guillou S."/>
            <person name="Cros-Aarteil S."/>
            <person name="Calhoun S."/>
            <person name="Haridas S."/>
            <person name="Kuo A."/>
            <person name="Mondo S."/>
            <person name="Pangilinan J."/>
            <person name="Riley R."/>
            <person name="LaButti K."/>
            <person name="Andreopoulos B."/>
            <person name="Lipzen A."/>
            <person name="Chen C."/>
            <person name="Yan M."/>
            <person name="Daum C."/>
            <person name="Ng V."/>
            <person name="Clum A."/>
            <person name="Steindorff A."/>
            <person name="Ohm R.A."/>
            <person name="Martin F."/>
            <person name="Silar P."/>
            <person name="Natvig D.O."/>
            <person name="Lalanne C."/>
            <person name="Gautier V."/>
            <person name="Ament-Velasquez S.L."/>
            <person name="Kruys A."/>
            <person name="Hutchinson M.I."/>
            <person name="Powell A.J."/>
            <person name="Barry K."/>
            <person name="Miller A.N."/>
            <person name="Grigoriev I.V."/>
            <person name="Debuchy R."/>
            <person name="Gladieux P."/>
            <person name="Hiltunen Thoren M."/>
            <person name="Johannesson H."/>
        </authorList>
    </citation>
    <scope>NUCLEOTIDE SEQUENCE</scope>
    <source>
        <strain evidence="2">CBS 314.62</strain>
    </source>
</reference>
<evidence type="ECO:0008006" key="4">
    <source>
        <dbReference type="Google" id="ProtNLM"/>
    </source>
</evidence>